<evidence type="ECO:0000259" key="3">
    <source>
        <dbReference type="Pfam" id="PF07167"/>
    </source>
</evidence>
<dbReference type="Proteomes" id="UP000238589">
    <property type="component" value="Unassembled WGS sequence"/>
</dbReference>
<comment type="caution">
    <text evidence="4">The sequence shown here is derived from an EMBL/GenBank/DDBJ whole genome shotgun (WGS) entry which is preliminary data.</text>
</comment>
<evidence type="ECO:0000313" key="4">
    <source>
        <dbReference type="EMBL" id="PRD65081.1"/>
    </source>
</evidence>
<keyword evidence="1" id="KW-0808">Transferase</keyword>
<dbReference type="GO" id="GO:0016746">
    <property type="term" value="F:acyltransferase activity"/>
    <property type="evidence" value="ECO:0007669"/>
    <property type="project" value="UniProtKB-KW"/>
</dbReference>
<dbReference type="EMBL" id="PVLQ01000036">
    <property type="protein sequence ID" value="PRD65081.1"/>
    <property type="molecule type" value="Genomic_DNA"/>
</dbReference>
<dbReference type="GO" id="GO:0016787">
    <property type="term" value="F:hydrolase activity"/>
    <property type="evidence" value="ECO:0007669"/>
    <property type="project" value="UniProtKB-KW"/>
</dbReference>
<name>A0A2S9K3R0_9BURK</name>
<dbReference type="InterPro" id="IPR051321">
    <property type="entry name" value="PHA/PHB_synthase"/>
</dbReference>
<dbReference type="PANTHER" id="PTHR36837:SF5">
    <property type="entry name" value="POLY-3-HYDROXYBUTYRATE SYNTHASE"/>
    <property type="match status" value="1"/>
</dbReference>
<dbReference type="SUPFAM" id="SSF53474">
    <property type="entry name" value="alpha/beta-Hydrolases"/>
    <property type="match status" value="1"/>
</dbReference>
<sequence length="579" mass="65903">MPSDSAPHDGNTALTLPELALQALRQAADPFGMLTAPWRAQLAWWTHPQDWLRQADESWREALALYEHGVQRLLGVQPDDPVAPHTEDERFADPVWLESPSFDILKEGFLSLDHRLRTLSHQAPGLCQHEQQQAHFWVHNWLNAIAPSNFFWTNPRAIQRALETGGQSLQAGMNHWLRDLKAGKVLMVEPDAFQVGRDLGTTPGQVVWRNRLLELIHYAPATEQVRAQPIVICTPWINKYYILDLNEHKSLVKYLTEQGFSVFITSWKNPGAELQDLSFDDYLQEGLGEAVRVAREFCGVPQLHLVGYCIGGTLAASYMAWANRHYPADQMPVAHWTLLTTLTDFAEPGEIGVFIDEDSLRMIDQIMARQGYLDGEAMALSFRLLRSNSLIWHYWVHSYLLGEPLPAFNVLFWNMDTTRMPRQMHAFYLREMYLQNRLVQRDALTIAGEPIDLDRITQPLYAVSAEDDHIAPWRSCYKIRAAVNLAAPVRFVLSSSGHIMGIVNPPVDPPKRAYWVGEPGRNDSSERWLEQTPRQAGSWWQDWTAWLHARTGELVPAYPAANAQFPSLGPAPGQYVLEK</sequence>
<dbReference type="RefSeq" id="WP_105748634.1">
    <property type="nucleotide sequence ID" value="NZ_PVLQ01000036.1"/>
</dbReference>
<keyword evidence="4" id="KW-0378">Hydrolase</keyword>
<feature type="domain" description="Poly-beta-hydroxybutyrate polymerase N-terminal" evidence="3">
    <location>
        <begin position="87"/>
        <end position="255"/>
    </location>
</feature>
<proteinExistence type="predicted"/>
<gene>
    <name evidence="4" type="ORF">C6P64_11085</name>
</gene>
<dbReference type="InterPro" id="IPR029058">
    <property type="entry name" value="AB_hydrolase_fold"/>
</dbReference>
<dbReference type="OrthoDB" id="7208816at2"/>
<reference evidence="4 5" key="1">
    <citation type="submission" date="2018-03" db="EMBL/GenBank/DDBJ databases">
        <title>Comparative genomics illustrates the genes involved in a hyperalkaliphilic mechanisms of Serpentinomonas isolated from highly-alkaline calcium-rich serpentinized springs.</title>
        <authorList>
            <person name="Suzuki S."/>
            <person name="Ishii S."/>
            <person name="Walworth N."/>
            <person name="Bird L."/>
            <person name="Kuenen J.G."/>
            <person name="Nealson K.H."/>
        </authorList>
    </citation>
    <scope>NUCLEOTIDE SEQUENCE [LARGE SCALE GENOMIC DNA]</scope>
    <source>
        <strain evidence="4 5">P1</strain>
    </source>
</reference>
<accession>A0A2S9K3R0</accession>
<dbReference type="GO" id="GO:0042619">
    <property type="term" value="P:poly-hydroxybutyrate biosynthetic process"/>
    <property type="evidence" value="ECO:0007669"/>
    <property type="project" value="InterPro"/>
</dbReference>
<dbReference type="AlphaFoldDB" id="A0A2S9K3R0"/>
<dbReference type="Gene3D" id="3.40.50.1820">
    <property type="entry name" value="alpha/beta hydrolase"/>
    <property type="match status" value="1"/>
</dbReference>
<evidence type="ECO:0000256" key="2">
    <source>
        <dbReference type="ARBA" id="ARBA00023315"/>
    </source>
</evidence>
<dbReference type="Pfam" id="PF07167">
    <property type="entry name" value="PhaC_N"/>
    <property type="match status" value="1"/>
</dbReference>
<evidence type="ECO:0000313" key="5">
    <source>
        <dbReference type="Proteomes" id="UP000238589"/>
    </source>
</evidence>
<dbReference type="PANTHER" id="PTHR36837">
    <property type="entry name" value="POLY(3-HYDROXYALKANOATE) POLYMERASE SUBUNIT PHAC"/>
    <property type="match status" value="1"/>
</dbReference>
<dbReference type="InterPro" id="IPR010941">
    <property type="entry name" value="PhaC_N"/>
</dbReference>
<keyword evidence="2" id="KW-0012">Acyltransferase</keyword>
<protein>
    <submittedName>
        <fullName evidence="4">Alpha/beta hydrolase</fullName>
    </submittedName>
</protein>
<evidence type="ECO:0000256" key="1">
    <source>
        <dbReference type="ARBA" id="ARBA00022679"/>
    </source>
</evidence>
<keyword evidence="5" id="KW-1185">Reference proteome</keyword>
<organism evidence="4 5">
    <name type="scientific">Malikia granosa</name>
    <dbReference type="NCBI Taxonomy" id="263067"/>
    <lineage>
        <taxon>Bacteria</taxon>
        <taxon>Pseudomonadati</taxon>
        <taxon>Pseudomonadota</taxon>
        <taxon>Betaproteobacteria</taxon>
        <taxon>Burkholderiales</taxon>
        <taxon>Comamonadaceae</taxon>
        <taxon>Malikia</taxon>
    </lineage>
</organism>